<dbReference type="AlphaFoldDB" id="A0ABD5V695"/>
<name>A0ABD5V695_9EURY</name>
<dbReference type="RefSeq" id="WP_340605144.1">
    <property type="nucleotide sequence ID" value="NZ_JBBMXV010000004.1"/>
</dbReference>
<protein>
    <submittedName>
        <fullName evidence="2">Uncharacterized protein</fullName>
    </submittedName>
</protein>
<organism evidence="2 3">
    <name type="scientific">Halalkalicoccus tibetensis</name>
    <dbReference type="NCBI Taxonomy" id="175632"/>
    <lineage>
        <taxon>Archaea</taxon>
        <taxon>Methanobacteriati</taxon>
        <taxon>Methanobacteriota</taxon>
        <taxon>Stenosarchaea group</taxon>
        <taxon>Halobacteria</taxon>
        <taxon>Halobacteriales</taxon>
        <taxon>Halococcaceae</taxon>
        <taxon>Halalkalicoccus</taxon>
    </lineage>
</organism>
<evidence type="ECO:0000313" key="3">
    <source>
        <dbReference type="Proteomes" id="UP001596312"/>
    </source>
</evidence>
<proteinExistence type="predicted"/>
<dbReference type="Proteomes" id="UP001596312">
    <property type="component" value="Unassembled WGS sequence"/>
</dbReference>
<gene>
    <name evidence="2" type="ORF">ACFQGH_15365</name>
</gene>
<keyword evidence="1" id="KW-0812">Transmembrane</keyword>
<keyword evidence="3" id="KW-1185">Reference proteome</keyword>
<accession>A0ABD5V695</accession>
<dbReference type="EMBL" id="JBHSXQ010000004">
    <property type="protein sequence ID" value="MFC6906574.1"/>
    <property type="molecule type" value="Genomic_DNA"/>
</dbReference>
<evidence type="ECO:0000256" key="1">
    <source>
        <dbReference type="SAM" id="Phobius"/>
    </source>
</evidence>
<sequence length="133" mass="14405">MIWQDFVFMIGSGLSIVFLAPTLRDAAANVPLATSAPSMVIGGVYAFTFATLGMTFSAAGALATCVMWTLISFFRAPESPYNASNAVGSAPHRIDLFATDARYWIRRKRRRNEVPLESYATDGSAPRFSLGAD</sequence>
<reference evidence="2 3" key="1">
    <citation type="journal article" date="2019" name="Int. J. Syst. Evol. Microbiol.">
        <title>The Global Catalogue of Microorganisms (GCM) 10K type strain sequencing project: providing services to taxonomists for standard genome sequencing and annotation.</title>
        <authorList>
            <consortium name="The Broad Institute Genomics Platform"/>
            <consortium name="The Broad Institute Genome Sequencing Center for Infectious Disease"/>
            <person name="Wu L."/>
            <person name="Ma J."/>
        </authorList>
    </citation>
    <scope>NUCLEOTIDE SEQUENCE [LARGE SCALE GENOMIC DNA]</scope>
    <source>
        <strain evidence="2 3">CGMCC 1.3240</strain>
    </source>
</reference>
<comment type="caution">
    <text evidence="2">The sequence shown here is derived from an EMBL/GenBank/DDBJ whole genome shotgun (WGS) entry which is preliminary data.</text>
</comment>
<feature type="transmembrane region" description="Helical" evidence="1">
    <location>
        <begin position="6"/>
        <end position="23"/>
    </location>
</feature>
<keyword evidence="1" id="KW-1133">Transmembrane helix</keyword>
<evidence type="ECO:0000313" key="2">
    <source>
        <dbReference type="EMBL" id="MFC6906574.1"/>
    </source>
</evidence>
<keyword evidence="1" id="KW-0472">Membrane</keyword>